<dbReference type="GO" id="GO:0009306">
    <property type="term" value="P:protein secretion"/>
    <property type="evidence" value="ECO:0007669"/>
    <property type="project" value="InterPro"/>
</dbReference>
<dbReference type="Proteomes" id="UP000034883">
    <property type="component" value="Chromosome"/>
</dbReference>
<dbReference type="InterPro" id="IPR005838">
    <property type="entry name" value="T3SS_IM_P"/>
</dbReference>
<dbReference type="InterPro" id="IPR005773">
    <property type="entry name" value="T3SS_YscR-like"/>
</dbReference>
<dbReference type="PROSITE" id="PS01060">
    <property type="entry name" value="FLIP_1"/>
    <property type="match status" value="1"/>
</dbReference>
<dbReference type="KEGG" id="samy:DB32_006875"/>
<evidence type="ECO:0000256" key="3">
    <source>
        <dbReference type="ARBA" id="ARBA00022475"/>
    </source>
</evidence>
<dbReference type="PANTHER" id="PTHR30587:SF2">
    <property type="entry name" value="SURFACE PRESENTATION OF ANTIGENS PROTEIN SPAP"/>
    <property type="match status" value="1"/>
</dbReference>
<feature type="transmembrane region" description="Helical" evidence="7">
    <location>
        <begin position="206"/>
        <end position="232"/>
    </location>
</feature>
<name>A0A0F6YLC6_9BACT</name>
<evidence type="ECO:0000256" key="6">
    <source>
        <dbReference type="ARBA" id="ARBA00023136"/>
    </source>
</evidence>
<evidence type="ECO:0000256" key="1">
    <source>
        <dbReference type="ARBA" id="ARBA00004651"/>
    </source>
</evidence>
<protein>
    <submittedName>
        <fullName evidence="8">Flagellar biosynthesis protein FliP</fullName>
    </submittedName>
</protein>
<keyword evidence="5 7" id="KW-1133">Transmembrane helix</keyword>
<dbReference type="EMBL" id="CP011125">
    <property type="protein sequence ID" value="AKF09726.1"/>
    <property type="molecule type" value="Genomic_DNA"/>
</dbReference>
<keyword evidence="9" id="KW-1185">Reference proteome</keyword>
<keyword evidence="3" id="KW-1003">Cell membrane</keyword>
<comment type="similarity">
    <text evidence="2">Belongs to the FliP/MopC/SpaP family.</text>
</comment>
<feature type="transmembrane region" description="Helical" evidence="7">
    <location>
        <begin position="86"/>
        <end position="111"/>
    </location>
</feature>
<proteinExistence type="inferred from homology"/>
<keyword evidence="8" id="KW-0966">Cell projection</keyword>
<evidence type="ECO:0000313" key="8">
    <source>
        <dbReference type="EMBL" id="AKF09726.1"/>
    </source>
</evidence>
<dbReference type="PRINTS" id="PR01302">
    <property type="entry name" value="TYPE3IMPPROT"/>
</dbReference>
<dbReference type="PANTHER" id="PTHR30587">
    <property type="entry name" value="FLAGELLAR BIOSYNTHETIC PROTEIN FLIP"/>
    <property type="match status" value="1"/>
</dbReference>
<dbReference type="NCBIfam" id="NF009438">
    <property type="entry name" value="PRK12797.1"/>
    <property type="match status" value="1"/>
</dbReference>
<keyword evidence="8" id="KW-0282">Flagellum</keyword>
<dbReference type="AlphaFoldDB" id="A0A0F6YLC6"/>
<evidence type="ECO:0000256" key="4">
    <source>
        <dbReference type="ARBA" id="ARBA00022692"/>
    </source>
</evidence>
<evidence type="ECO:0000256" key="7">
    <source>
        <dbReference type="SAM" id="Phobius"/>
    </source>
</evidence>
<gene>
    <name evidence="8" type="ORF">DB32_006875</name>
</gene>
<dbReference type="PROSITE" id="PS01061">
    <property type="entry name" value="FLIP_2"/>
    <property type="match status" value="1"/>
</dbReference>
<keyword evidence="8" id="KW-0969">Cilium</keyword>
<evidence type="ECO:0000256" key="2">
    <source>
        <dbReference type="ARBA" id="ARBA00006257"/>
    </source>
</evidence>
<reference evidence="8 9" key="1">
    <citation type="submission" date="2015-03" db="EMBL/GenBank/DDBJ databases">
        <title>Genome assembly of Sandaracinus amylolyticus DSM 53668.</title>
        <authorList>
            <person name="Sharma G."/>
            <person name="Subramanian S."/>
        </authorList>
    </citation>
    <scope>NUCLEOTIDE SEQUENCE [LARGE SCALE GENOMIC DNA]</scope>
    <source>
        <strain evidence="8 9">DSM 53668</strain>
    </source>
</reference>
<feature type="transmembrane region" description="Helical" evidence="7">
    <location>
        <begin position="51"/>
        <end position="74"/>
    </location>
</feature>
<comment type="subcellular location">
    <subcellularLocation>
        <location evidence="1">Cell membrane</location>
        <topology evidence="1">Multi-pass membrane protein</topology>
    </subcellularLocation>
</comment>
<feature type="transmembrane region" description="Helical" evidence="7">
    <location>
        <begin position="244"/>
        <end position="264"/>
    </location>
</feature>
<keyword evidence="6 7" id="KW-0472">Membrane</keyword>
<keyword evidence="4 7" id="KW-0812">Transmembrane</keyword>
<evidence type="ECO:0000313" key="9">
    <source>
        <dbReference type="Proteomes" id="UP000034883"/>
    </source>
</evidence>
<evidence type="ECO:0000256" key="5">
    <source>
        <dbReference type="ARBA" id="ARBA00022989"/>
    </source>
</evidence>
<dbReference type="NCBIfam" id="TIGR01102">
    <property type="entry name" value="yscR"/>
    <property type="match status" value="1"/>
</dbReference>
<dbReference type="Pfam" id="PF00813">
    <property type="entry name" value="FliP"/>
    <property type="match status" value="1"/>
</dbReference>
<sequence length="265" mass="28069">MRPDVSSRPGSAALTSCRCVDRTPRATLSVDLSGAAADARAGMQDGTGLPLVTIVALGALTLLPFVFMTATSFVKISVVFSILRNALGAGQVPSGTIVTALAAILTLYVMAPVGSQIVDATAPAVARIDRADPMSTSDALFEAVELGVAPLRAFLERNAGARELRLFLDLARRARPADQRAEVTEHDLLIVLPAFVITELSEAFQIGFLVFVPFLVVEMVVANVLLALGMNALSPTQVSMPFKLLLFVLVDGWYLLARALVLGYS</sequence>
<accession>A0A0F6YLC6</accession>
<dbReference type="GO" id="GO:0005886">
    <property type="term" value="C:plasma membrane"/>
    <property type="evidence" value="ECO:0007669"/>
    <property type="project" value="UniProtKB-SubCell"/>
</dbReference>
<dbReference type="STRING" id="927083.DB32_006875"/>
<organism evidence="8 9">
    <name type="scientific">Sandaracinus amylolyticus</name>
    <dbReference type="NCBI Taxonomy" id="927083"/>
    <lineage>
        <taxon>Bacteria</taxon>
        <taxon>Pseudomonadati</taxon>
        <taxon>Myxococcota</taxon>
        <taxon>Polyangia</taxon>
        <taxon>Polyangiales</taxon>
        <taxon>Sandaracinaceae</taxon>
        <taxon>Sandaracinus</taxon>
    </lineage>
</organism>